<evidence type="ECO:0000256" key="1">
    <source>
        <dbReference type="ARBA" id="ARBA00022603"/>
    </source>
</evidence>
<evidence type="ECO:0000313" key="4">
    <source>
        <dbReference type="EMBL" id="NCJ05512.1"/>
    </source>
</evidence>
<dbReference type="InterPro" id="IPR029063">
    <property type="entry name" value="SAM-dependent_MTases_sf"/>
</dbReference>
<dbReference type="Gene3D" id="3.40.50.150">
    <property type="entry name" value="Vaccinia Virus protein VP39"/>
    <property type="match status" value="1"/>
</dbReference>
<keyword evidence="2 4" id="KW-0808">Transferase</keyword>
<dbReference type="Proteomes" id="UP000607397">
    <property type="component" value="Unassembled WGS sequence"/>
</dbReference>
<dbReference type="EC" id="2.1.1.44" evidence="4"/>
<gene>
    <name evidence="4" type="primary">egtD</name>
    <name evidence="4" type="ORF">GS597_03070</name>
</gene>
<accession>A0A8K1ZXJ7</accession>
<evidence type="ECO:0000256" key="2">
    <source>
        <dbReference type="ARBA" id="ARBA00022679"/>
    </source>
</evidence>
<dbReference type="SUPFAM" id="SSF53335">
    <property type="entry name" value="S-adenosyl-L-methionine-dependent methyltransferases"/>
    <property type="match status" value="1"/>
</dbReference>
<dbReference type="InterPro" id="IPR035094">
    <property type="entry name" value="EgtD"/>
</dbReference>
<dbReference type="GO" id="GO:0032259">
    <property type="term" value="P:methylation"/>
    <property type="evidence" value="ECO:0007669"/>
    <property type="project" value="UniProtKB-KW"/>
</dbReference>
<evidence type="ECO:0000313" key="5">
    <source>
        <dbReference type="Proteomes" id="UP000607397"/>
    </source>
</evidence>
<dbReference type="Pfam" id="PF10017">
    <property type="entry name" value="Methyltransf_33"/>
    <property type="match status" value="1"/>
</dbReference>
<dbReference type="EMBL" id="WVIC01000004">
    <property type="protein sequence ID" value="NCJ05512.1"/>
    <property type="molecule type" value="Genomic_DNA"/>
</dbReference>
<keyword evidence="5" id="KW-1185">Reference proteome</keyword>
<organism evidence="4 5">
    <name type="scientific">Petrachloros mirabilis ULC683</name>
    <dbReference type="NCBI Taxonomy" id="2781853"/>
    <lineage>
        <taxon>Bacteria</taxon>
        <taxon>Bacillati</taxon>
        <taxon>Cyanobacteriota</taxon>
        <taxon>Cyanophyceae</taxon>
        <taxon>Synechococcales</taxon>
        <taxon>Petrachlorosaceae</taxon>
        <taxon>Petrachloros</taxon>
        <taxon>Petrachloros mirabilis</taxon>
    </lineage>
</organism>
<reference evidence="4" key="1">
    <citation type="submission" date="2019-12" db="EMBL/GenBank/DDBJ databases">
        <title>High-Quality draft genome sequences of three cyanobacteria isolated from the limestone walls of the Old Cathedral of Coimbra.</title>
        <authorList>
            <person name="Tiago I."/>
            <person name="Soares F."/>
            <person name="Portugal A."/>
        </authorList>
    </citation>
    <scope>NUCLEOTIDE SEQUENCE [LARGE SCALE GENOMIC DNA]</scope>
    <source>
        <strain evidence="4">C</strain>
    </source>
</reference>
<dbReference type="PIRSF" id="PIRSF018005">
    <property type="entry name" value="UCP018005"/>
    <property type="match status" value="1"/>
</dbReference>
<name>A0A8K1ZXJ7_9CYAN</name>
<dbReference type="PANTHER" id="PTHR43397">
    <property type="entry name" value="ERGOTHIONEINE BIOSYNTHESIS PROTEIN 1"/>
    <property type="match status" value="1"/>
</dbReference>
<dbReference type="InterPro" id="IPR017804">
    <property type="entry name" value="MeTrfase_EgtD-like"/>
</dbReference>
<dbReference type="InterPro" id="IPR051128">
    <property type="entry name" value="EgtD_Methyltrsf_superfamily"/>
</dbReference>
<dbReference type="AlphaFoldDB" id="A0A8K1ZXJ7"/>
<protein>
    <submittedName>
        <fullName evidence="4">L-histidine N(Alpha)-methyltransferase</fullName>
        <ecNumber evidence="4">2.1.1.44</ecNumber>
    </submittedName>
</protein>
<comment type="caution">
    <text evidence="4">The sequence shown here is derived from an EMBL/GenBank/DDBJ whole genome shotgun (WGS) entry which is preliminary data.</text>
</comment>
<feature type="domain" description="Histidine-specific methyltransferase SAM-dependent" evidence="3">
    <location>
        <begin position="43"/>
        <end position="352"/>
    </location>
</feature>
<dbReference type="InterPro" id="IPR019257">
    <property type="entry name" value="MeTrfase_dom"/>
</dbReference>
<keyword evidence="1 4" id="KW-0489">Methyltransferase</keyword>
<sequence length="355" mass="39855">MAERSRSRGHNSASTTVAADPPLASRLTLRALQTGQASETDGADVIAGLQQTPKVLPSKYFYDDRGSQLFDQICHVPEYYLTRTEAHILKTYAPAIAEITGPCELVELGSGSATKTRFLLDAYGDRNQPLYYRPIDVSGGALKQSALALLQDYPTLSIDGLMGTYEAALAQLPPATLPSRMLCFLGSTLGNLSPTQCNRLFAQVREALQPGEFFLLGVDLQKSPQQIEPAYNDREGVTAAFNLNLLRHLNWRFQADFDLDQFRHHAFYNHRAHQIEMHLQSQCDQVVSLAILEFSCLLRRGETIRTEISRKFDLAALRSQLEHLPWNPDTKVFRVLEAWVDQRSWFGLLLCQIQS</sequence>
<proteinExistence type="predicted"/>
<dbReference type="PANTHER" id="PTHR43397:SF1">
    <property type="entry name" value="ERGOTHIONEINE BIOSYNTHESIS PROTEIN 1"/>
    <property type="match status" value="1"/>
</dbReference>
<evidence type="ECO:0000259" key="3">
    <source>
        <dbReference type="Pfam" id="PF10017"/>
    </source>
</evidence>
<dbReference type="GO" id="GO:0052706">
    <property type="term" value="F:L-histidine N(alpha)-methyltransferase activity"/>
    <property type="evidence" value="ECO:0007669"/>
    <property type="project" value="UniProtKB-EC"/>
</dbReference>
<dbReference type="NCBIfam" id="TIGR03438">
    <property type="entry name" value="egtD_ergothio"/>
    <property type="match status" value="1"/>
</dbReference>